<dbReference type="InterPro" id="IPR029417">
    <property type="entry name" value="FAM227"/>
</dbReference>
<evidence type="ECO:0000313" key="4">
    <source>
        <dbReference type="RefSeq" id="XP_018108586.1"/>
    </source>
</evidence>
<evidence type="ECO:0000313" key="3">
    <source>
        <dbReference type="RefSeq" id="XP_018108585.1"/>
    </source>
</evidence>
<accession>A0A8J0US89</accession>
<evidence type="ECO:0000256" key="1">
    <source>
        <dbReference type="ARBA" id="ARBA00008666"/>
    </source>
</evidence>
<dbReference type="RefSeq" id="XP_018108586.1">
    <property type="nucleotide sequence ID" value="XM_018253097.2"/>
</dbReference>
<dbReference type="RefSeq" id="XP_018108585.1">
    <property type="nucleotide sequence ID" value="XM_018253096.2"/>
</dbReference>
<dbReference type="CTD" id="108711400"/>
<dbReference type="AGR" id="Xenbase:XB-GENE-6488171"/>
<gene>
    <name evidence="3 4 5" type="primary">fam227b.L</name>
</gene>
<dbReference type="Xenbase" id="XB-GENE-6488171">
    <property type="gene designation" value="fam227b.L"/>
</dbReference>
<dbReference type="Pfam" id="PF14922">
    <property type="entry name" value="FWWh"/>
    <property type="match status" value="1"/>
</dbReference>
<dbReference type="PANTHER" id="PTHR33560">
    <property type="entry name" value="PROTEIN FAM227B"/>
    <property type="match status" value="1"/>
</dbReference>
<name>A0A8J0US89_XENLA</name>
<dbReference type="GeneID" id="108711400"/>
<reference evidence="3 4" key="1">
    <citation type="submission" date="2022-04" db="UniProtKB">
        <authorList>
            <consortium name="RefSeq"/>
        </authorList>
    </citation>
    <scope>IDENTIFICATION</scope>
    <source>
        <strain evidence="3 4">J_2021</strain>
        <tissue evidence="3 4">Erythrocytes</tissue>
    </source>
</reference>
<evidence type="ECO:0000313" key="2">
    <source>
        <dbReference type="Proteomes" id="UP000186698"/>
    </source>
</evidence>
<comment type="similarity">
    <text evidence="1">Belongs to the FAM227 family.</text>
</comment>
<dbReference type="KEGG" id="xla:108711400"/>
<sequence>MFKMQRIPSTYEEFLELRHLKEWPENPIESHKREDLLKTLYTSDALNEDFHKNVPLATNIFEALEARVAVQGFLLEKYVCKILLISDDDLHPLAETFITEANIPEVFETKTKEDKTQVLNGIVDKEKERNFENCVLTVFKNNECVKLPGHMDAAQILNLITKTQNIKGDNLKVMKTFFLSKASIAVLQDSFWWLFCQQFKPNREDQNHLFDRISASFTDLFWSVPHNVKDFIFNMYPDCLSQAIFVAFYEAFPESIVLFNDNFKSEIMDLIFQWVSGVKPVPCSWAKWDLSLLEKTVHHVDKIHNTFRQKDEAHTSLQIDAERQLDFNLDDLIQAARETCHSSVLEVKDVPTTESHLIGPGPEFHHVLFKLGGHSPLISNYLKMHQFPGGKEKGQNHKVKHAEISQLPPVGPTYQDIIKETRKLRQNLRKDYAMLETKTQNEIAEIQKQKQRVNFHINKMKSEVLKGVKVDRGLLLDKLQTTPFSSLMFMKDKLTIQEIIDSVKDHE</sequence>
<dbReference type="PANTHER" id="PTHR33560:SF2">
    <property type="entry name" value="PROTEIN FAM227B"/>
    <property type="match status" value="1"/>
</dbReference>
<protein>
    <submittedName>
        <fullName evidence="3 4">protein FAM227B</fullName>
    </submittedName>
</protein>
<dbReference type="AlphaFoldDB" id="A0A8J0US89"/>
<keyword evidence="2" id="KW-1185">Reference proteome</keyword>
<dbReference type="Proteomes" id="UP000186698">
    <property type="component" value="Chromosome 3L"/>
</dbReference>
<proteinExistence type="inferred from homology"/>
<dbReference type="OrthoDB" id="73353at2759"/>
<organism evidence="3">
    <name type="scientific">Xenopus laevis</name>
    <name type="common">African clawed frog</name>
    <dbReference type="NCBI Taxonomy" id="8355"/>
    <lineage>
        <taxon>Eukaryota</taxon>
        <taxon>Metazoa</taxon>
        <taxon>Chordata</taxon>
        <taxon>Craniata</taxon>
        <taxon>Vertebrata</taxon>
        <taxon>Euteleostomi</taxon>
        <taxon>Amphibia</taxon>
        <taxon>Batrachia</taxon>
        <taxon>Anura</taxon>
        <taxon>Pipoidea</taxon>
        <taxon>Pipidae</taxon>
        <taxon>Xenopodinae</taxon>
        <taxon>Xenopus</taxon>
        <taxon>Xenopus</taxon>
    </lineage>
</organism>
<evidence type="ECO:0000313" key="5">
    <source>
        <dbReference type="Xenbase" id="XB-GENE-6488171"/>
    </source>
</evidence>